<keyword evidence="14" id="KW-1185">Reference proteome</keyword>
<dbReference type="PANTHER" id="PTHR10108">
    <property type="entry name" value="SAM-DEPENDENT METHYLTRANSFERASE"/>
    <property type="match status" value="1"/>
</dbReference>
<evidence type="ECO:0000313" key="13">
    <source>
        <dbReference type="EMBL" id="CAA7401904.1"/>
    </source>
</evidence>
<organism evidence="13 14">
    <name type="scientific">Spirodela intermedia</name>
    <name type="common">Intermediate duckweed</name>
    <dbReference type="NCBI Taxonomy" id="51605"/>
    <lineage>
        <taxon>Eukaryota</taxon>
        <taxon>Viridiplantae</taxon>
        <taxon>Streptophyta</taxon>
        <taxon>Embryophyta</taxon>
        <taxon>Tracheophyta</taxon>
        <taxon>Spermatophyta</taxon>
        <taxon>Magnoliopsida</taxon>
        <taxon>Liliopsida</taxon>
        <taxon>Araceae</taxon>
        <taxon>Lemnoideae</taxon>
        <taxon>Spirodela</taxon>
    </lineage>
</organism>
<evidence type="ECO:0000313" key="14">
    <source>
        <dbReference type="Proteomes" id="UP000663760"/>
    </source>
</evidence>
<evidence type="ECO:0000256" key="9">
    <source>
        <dbReference type="ARBA" id="ARBA00023136"/>
    </source>
</evidence>
<keyword evidence="3 12" id="KW-0489">Methyltransferase</keyword>
<dbReference type="GO" id="GO:0005768">
    <property type="term" value="C:endosome"/>
    <property type="evidence" value="ECO:0007669"/>
    <property type="project" value="TreeGrafter"/>
</dbReference>
<gene>
    <name evidence="13" type="ORF">SI8410_09012582</name>
</gene>
<dbReference type="AlphaFoldDB" id="A0A7I8KY65"/>
<evidence type="ECO:0000256" key="3">
    <source>
        <dbReference type="ARBA" id="ARBA00022603"/>
    </source>
</evidence>
<evidence type="ECO:0000256" key="8">
    <source>
        <dbReference type="ARBA" id="ARBA00023034"/>
    </source>
</evidence>
<evidence type="ECO:0000256" key="1">
    <source>
        <dbReference type="ARBA" id="ARBA00004194"/>
    </source>
</evidence>
<evidence type="ECO:0000256" key="4">
    <source>
        <dbReference type="ARBA" id="ARBA00022679"/>
    </source>
</evidence>
<comment type="subcellular location">
    <subcellularLocation>
        <location evidence="11">Endomembrane system</location>
        <topology evidence="11">Single-pass type II membrane protein</topology>
    </subcellularLocation>
    <subcellularLocation>
        <location evidence="1">Golgi apparatus membrane</location>
        <topology evidence="1">Single-pass membrane protein</topology>
    </subcellularLocation>
    <subcellularLocation>
        <location evidence="12">Membrane</location>
        <topology evidence="12">Single-pass type II membrane protein</topology>
    </subcellularLocation>
</comment>
<dbReference type="EC" id="2.1.1.-" evidence="12"/>
<dbReference type="Proteomes" id="UP000663760">
    <property type="component" value="Chromosome 9"/>
</dbReference>
<keyword evidence="7 12" id="KW-1133">Transmembrane helix</keyword>
<dbReference type="GO" id="GO:0000139">
    <property type="term" value="C:Golgi membrane"/>
    <property type="evidence" value="ECO:0007669"/>
    <property type="project" value="UniProtKB-SubCell"/>
</dbReference>
<keyword evidence="5 12" id="KW-0812">Transmembrane</keyword>
<keyword evidence="10 12" id="KW-0325">Glycoprotein</keyword>
<dbReference type="GO" id="GO:0032259">
    <property type="term" value="P:methylation"/>
    <property type="evidence" value="ECO:0007669"/>
    <property type="project" value="UniProtKB-KW"/>
</dbReference>
<feature type="transmembrane region" description="Helical" evidence="12">
    <location>
        <begin position="16"/>
        <end position="34"/>
    </location>
</feature>
<name>A0A7I8KY65_SPIIN</name>
<evidence type="ECO:0000256" key="2">
    <source>
        <dbReference type="ARBA" id="ARBA00008361"/>
    </source>
</evidence>
<proteinExistence type="inferred from homology"/>
<dbReference type="InterPro" id="IPR029063">
    <property type="entry name" value="SAM-dependent_MTases_sf"/>
</dbReference>
<dbReference type="FunFam" id="3.40.50.150:FF:000122">
    <property type="entry name" value="probable methyltransferase PMT2"/>
    <property type="match status" value="1"/>
</dbReference>
<sequence>MPPKANGPDNRTRSSFSVLIVVGLCCFFYILGAWQKSGFGKGDNIALEITKQTSSSGDCGVLANLNFETHHDGGGIIPQAPNAKVEVFKPCPEKYTDYTPCQDQKRAMTFPRDNMIYRERHCPGKDEKLRCLIPAPKGYVTPFPWPKSRDYVPYANVPYKSLTVEKAVQNWVHYEGNVFRFPGGGTQFPQGADAYIDQLASVIPIANGTVRTALDTGCGVASWGAYLLKRNVLAMSFAPRDSHEAQVQFALERGVPAVIGVFGTMKLPYPSRAFDMAHCSRCLIPWSENDGMYMIEVDRVLRPGGYWVLSGPPINWKSHHRAWQRTEEDLRREQSKIEQVADLLCWEKVSEKGDIAVWRKRINGESCTARQDASEPNMCTAPNPDDVWYKKMEPCVTPLPEVGDPGEVAGGEILPFPARLNAVPPRVARGSIPGVSAEAYRKDNRLWKKHVEAYKKINKYLVSGRYRNVMDMNAGLGGFAAAIESPRLWVMNVVPTIAEPSSLAAIYERGLIGIYHDWCEGFSTYPRTYDLIHASGVFSLYKNKCAVEEILLEMDRILRPEGAVIFRDEVDALVKVKRVAGGMRWDTKMYDHEDGPLVPEKILVAVKQYWVGGGNTTANS</sequence>
<accession>A0A7I8KY65</accession>
<evidence type="ECO:0000256" key="12">
    <source>
        <dbReference type="RuleBase" id="RU366043"/>
    </source>
</evidence>
<dbReference type="Gene3D" id="3.40.50.150">
    <property type="entry name" value="Vaccinia Virus protein VP39"/>
    <property type="match status" value="1"/>
</dbReference>
<dbReference type="GO" id="GO:0008168">
    <property type="term" value="F:methyltransferase activity"/>
    <property type="evidence" value="ECO:0007669"/>
    <property type="project" value="UniProtKB-UniRule"/>
</dbReference>
<comment type="similarity">
    <text evidence="2 12">Belongs to the methyltransferase superfamily.</text>
</comment>
<evidence type="ECO:0000256" key="7">
    <source>
        <dbReference type="ARBA" id="ARBA00022989"/>
    </source>
</evidence>
<evidence type="ECO:0000256" key="11">
    <source>
        <dbReference type="ARBA" id="ARBA00060399"/>
    </source>
</evidence>
<dbReference type="PANTHER" id="PTHR10108:SF1119">
    <property type="entry name" value="METHYLTRANSFERASE PMT2-RELATED"/>
    <property type="match status" value="1"/>
</dbReference>
<reference evidence="13" key="1">
    <citation type="submission" date="2020-02" db="EMBL/GenBank/DDBJ databases">
        <authorList>
            <person name="Scholz U."/>
            <person name="Mascher M."/>
            <person name="Fiebig A."/>
        </authorList>
    </citation>
    <scope>NUCLEOTIDE SEQUENCE</scope>
</reference>
<evidence type="ECO:0000256" key="6">
    <source>
        <dbReference type="ARBA" id="ARBA00022968"/>
    </source>
</evidence>
<keyword evidence="8" id="KW-0333">Golgi apparatus</keyword>
<dbReference type="OrthoDB" id="2013972at2759"/>
<dbReference type="Pfam" id="PF03141">
    <property type="entry name" value="Methyltransf_29"/>
    <property type="match status" value="1"/>
</dbReference>
<dbReference type="InterPro" id="IPR004159">
    <property type="entry name" value="Put_SAM_MeTrfase"/>
</dbReference>
<keyword evidence="9 12" id="KW-0472">Membrane</keyword>
<keyword evidence="6 12" id="KW-0735">Signal-anchor</keyword>
<protein>
    <recommendedName>
        <fullName evidence="12">Methyltransferase</fullName>
        <ecNumber evidence="12">2.1.1.-</ecNumber>
    </recommendedName>
</protein>
<evidence type="ECO:0000256" key="10">
    <source>
        <dbReference type="ARBA" id="ARBA00023180"/>
    </source>
</evidence>
<keyword evidence="4 12" id="KW-0808">Transferase</keyword>
<dbReference type="GO" id="GO:0005802">
    <property type="term" value="C:trans-Golgi network"/>
    <property type="evidence" value="ECO:0007669"/>
    <property type="project" value="TreeGrafter"/>
</dbReference>
<evidence type="ECO:0000256" key="5">
    <source>
        <dbReference type="ARBA" id="ARBA00022692"/>
    </source>
</evidence>
<dbReference type="SUPFAM" id="SSF53335">
    <property type="entry name" value="S-adenosyl-L-methionine-dependent methyltransferases"/>
    <property type="match status" value="2"/>
</dbReference>
<dbReference type="EMBL" id="LR746272">
    <property type="protein sequence ID" value="CAA7401904.1"/>
    <property type="molecule type" value="Genomic_DNA"/>
</dbReference>